<feature type="signal peptide" evidence="5">
    <location>
        <begin position="1"/>
        <end position="26"/>
    </location>
</feature>
<dbReference type="PROSITE" id="PS51123">
    <property type="entry name" value="OMPA_2"/>
    <property type="match status" value="1"/>
</dbReference>
<dbReference type="RefSeq" id="WP_290207764.1">
    <property type="nucleotide sequence ID" value="NZ_JASDDK010000009.1"/>
</dbReference>
<dbReference type="Gene3D" id="3.30.1330.60">
    <property type="entry name" value="OmpA-like domain"/>
    <property type="match status" value="1"/>
</dbReference>
<protein>
    <submittedName>
        <fullName evidence="7">OmpA family protein</fullName>
    </submittedName>
</protein>
<feature type="domain" description="OmpA-like" evidence="6">
    <location>
        <begin position="512"/>
        <end position="629"/>
    </location>
</feature>
<proteinExistence type="predicted"/>
<evidence type="ECO:0000256" key="1">
    <source>
        <dbReference type="ARBA" id="ARBA00004442"/>
    </source>
</evidence>
<dbReference type="Gene3D" id="1.25.40.10">
    <property type="entry name" value="Tetratricopeptide repeat domain"/>
    <property type="match status" value="1"/>
</dbReference>
<dbReference type="SUPFAM" id="SSF49464">
    <property type="entry name" value="Carboxypeptidase regulatory domain-like"/>
    <property type="match status" value="1"/>
</dbReference>
<dbReference type="InterPro" id="IPR006664">
    <property type="entry name" value="OMP_bac"/>
</dbReference>
<dbReference type="SUPFAM" id="SSF82171">
    <property type="entry name" value="DPP6 N-terminal domain-like"/>
    <property type="match status" value="1"/>
</dbReference>
<evidence type="ECO:0000256" key="4">
    <source>
        <dbReference type="PROSITE-ProRule" id="PRU00473"/>
    </source>
</evidence>
<dbReference type="InterPro" id="IPR011990">
    <property type="entry name" value="TPR-like_helical_dom_sf"/>
</dbReference>
<keyword evidence="3" id="KW-0998">Cell outer membrane</keyword>
<comment type="subcellular location">
    <subcellularLocation>
        <location evidence="1">Cell outer membrane</location>
    </subcellularLocation>
</comment>
<evidence type="ECO:0000313" key="8">
    <source>
        <dbReference type="Proteomes" id="UP001231197"/>
    </source>
</evidence>
<evidence type="ECO:0000259" key="6">
    <source>
        <dbReference type="PROSITE" id="PS51123"/>
    </source>
</evidence>
<name>A0ABT7ZYI7_9FLAO</name>
<keyword evidence="5" id="KW-0732">Signal</keyword>
<evidence type="ECO:0000256" key="3">
    <source>
        <dbReference type="ARBA" id="ARBA00023237"/>
    </source>
</evidence>
<keyword evidence="8" id="KW-1185">Reference proteome</keyword>
<sequence>MKTFKLYILFAVLITGSLCFSQSKKANELYQNRAYVEAAEIFVKLPKTAANLEKLGDCYYYNSEFESAYKAYKQVFDSKADSNDLTEDFYFKYFDVLKGIKNYKEADKISTIHLNNPLNTDSFKSLLKRIIPYEYELKSLTGDVGGSNFGVGLYGKKIVFSSTKNLKNPNYQWNGKPYLDLYEATVTMGDAMALDSIESFNKKINTSKQHESNAVFTKDGKTMYFSRNLKKRVDLDSTKIAVVSIFKAELVDGEWTNVSPVPFSSETYSTMHPALNNDETKLYFSSDMPSTLGSFDIFYVDIIGGTSFGEPVNLGDNINTEHREQFPFVATDSTLYFASNGKPGFGGLDVFSSRVNPDTNELLDALNLGESVNSEKDDFAFVVVDSSNTGYISSNRFGVDNIYTFKRIENERRYYIEGLVTDKVTGEILPNTTVTLFDKDGNVIAEQLVGKDGRYKLITKPNQKYSVEGFQPKYIPQVEFFDTNDKGNIEFNIELEIESYKDAEEIVTDDDEGNTYIELENIYFDFAKWDIKAQAAKTLDVLVALLRKYPRMEIQLGAHTDSRASYEFNMDLSEKRARATLEYMVQNGISRSRLTSKGFGETKPLVPCGENCTETEYSINRRCEFIILR</sequence>
<evidence type="ECO:0000256" key="5">
    <source>
        <dbReference type="SAM" id="SignalP"/>
    </source>
</evidence>
<accession>A0ABT7ZYI7</accession>
<reference evidence="7 8" key="1">
    <citation type="journal article" date="2023" name="Int. J. Syst. Evol. Microbiol.">
        <title>Winogradskyella bathintestinalis sp. nov., isolated from the intestine of the deep-sea loosejaw dragonfish, Malacosteus niger.</title>
        <authorList>
            <person name="Uniacke-Lowe S."/>
            <person name="Johnson C.N."/>
            <person name="Stanton C."/>
            <person name="Hill C."/>
            <person name="Ross P."/>
        </authorList>
    </citation>
    <scope>NUCLEOTIDE SEQUENCE [LARGE SCALE GENOMIC DNA]</scope>
    <source>
        <strain evidence="7 8">APC 3343</strain>
    </source>
</reference>
<dbReference type="Pfam" id="PF00691">
    <property type="entry name" value="OmpA"/>
    <property type="match status" value="1"/>
</dbReference>
<dbReference type="InterPro" id="IPR008969">
    <property type="entry name" value="CarboxyPept-like_regulatory"/>
</dbReference>
<dbReference type="Pfam" id="PF07676">
    <property type="entry name" value="PD40"/>
    <property type="match status" value="2"/>
</dbReference>
<dbReference type="EMBL" id="JASDDK010000009">
    <property type="protein sequence ID" value="MDN3494068.1"/>
    <property type="molecule type" value="Genomic_DNA"/>
</dbReference>
<dbReference type="InterPro" id="IPR036737">
    <property type="entry name" value="OmpA-like_sf"/>
</dbReference>
<dbReference type="InterPro" id="IPR006665">
    <property type="entry name" value="OmpA-like"/>
</dbReference>
<dbReference type="CDD" id="cd07185">
    <property type="entry name" value="OmpA_C-like"/>
    <property type="match status" value="1"/>
</dbReference>
<comment type="caution">
    <text evidence="7">The sequence shown here is derived from an EMBL/GenBank/DDBJ whole genome shotgun (WGS) entry which is preliminary data.</text>
</comment>
<dbReference type="PRINTS" id="PR01021">
    <property type="entry name" value="OMPADOMAIN"/>
</dbReference>
<dbReference type="SUPFAM" id="SSF103088">
    <property type="entry name" value="OmpA-like"/>
    <property type="match status" value="1"/>
</dbReference>
<evidence type="ECO:0000256" key="2">
    <source>
        <dbReference type="ARBA" id="ARBA00023136"/>
    </source>
</evidence>
<dbReference type="PANTHER" id="PTHR30329">
    <property type="entry name" value="STATOR ELEMENT OF FLAGELLAR MOTOR COMPLEX"/>
    <property type="match status" value="1"/>
</dbReference>
<evidence type="ECO:0000313" key="7">
    <source>
        <dbReference type="EMBL" id="MDN3494068.1"/>
    </source>
</evidence>
<dbReference type="Proteomes" id="UP001231197">
    <property type="component" value="Unassembled WGS sequence"/>
</dbReference>
<dbReference type="SUPFAM" id="SSF48452">
    <property type="entry name" value="TPR-like"/>
    <property type="match status" value="1"/>
</dbReference>
<organism evidence="7 8">
    <name type="scientific">Winogradskyella bathintestinalis</name>
    <dbReference type="NCBI Taxonomy" id="3035208"/>
    <lineage>
        <taxon>Bacteria</taxon>
        <taxon>Pseudomonadati</taxon>
        <taxon>Bacteroidota</taxon>
        <taxon>Flavobacteriia</taxon>
        <taxon>Flavobacteriales</taxon>
        <taxon>Flavobacteriaceae</taxon>
        <taxon>Winogradskyella</taxon>
    </lineage>
</organism>
<dbReference type="InterPro" id="IPR011042">
    <property type="entry name" value="6-blade_b-propeller_TolB-like"/>
</dbReference>
<feature type="chain" id="PRO_5046037684" evidence="5">
    <location>
        <begin position="27"/>
        <end position="629"/>
    </location>
</feature>
<dbReference type="Gene3D" id="2.120.10.30">
    <property type="entry name" value="TolB, C-terminal domain"/>
    <property type="match status" value="1"/>
</dbReference>
<keyword evidence="2 4" id="KW-0472">Membrane</keyword>
<dbReference type="InterPro" id="IPR011659">
    <property type="entry name" value="WD40"/>
</dbReference>
<dbReference type="InterPro" id="IPR050330">
    <property type="entry name" value="Bact_OuterMem_StrucFunc"/>
</dbReference>
<gene>
    <name evidence="7" type="ORF">QMA06_15195</name>
</gene>
<dbReference type="PANTHER" id="PTHR30329:SF21">
    <property type="entry name" value="LIPOPROTEIN YIAD-RELATED"/>
    <property type="match status" value="1"/>
</dbReference>